<organism evidence="1 2">
    <name type="scientific">Bartonella apis</name>
    <dbReference type="NCBI Taxonomy" id="1686310"/>
    <lineage>
        <taxon>Bacteria</taxon>
        <taxon>Pseudomonadati</taxon>
        <taxon>Pseudomonadota</taxon>
        <taxon>Alphaproteobacteria</taxon>
        <taxon>Hyphomicrobiales</taxon>
        <taxon>Bartonellaceae</taxon>
        <taxon>Bartonella</taxon>
    </lineage>
</organism>
<comment type="caution">
    <text evidence="1">The sequence shown here is derived from an EMBL/GenBank/DDBJ whole genome shotgun (WGS) entry which is preliminary data.</text>
</comment>
<dbReference type="EMBL" id="LXYT01000003">
    <property type="protein sequence ID" value="OLY42696.1"/>
    <property type="molecule type" value="Genomic_DNA"/>
</dbReference>
<protein>
    <submittedName>
        <fullName evidence="1">Uncharacterized protein</fullName>
    </submittedName>
</protein>
<reference evidence="1 2" key="1">
    <citation type="submission" date="2016-12" db="EMBL/GenBank/DDBJ databases">
        <title>Comparative genomics of Bartonella apis.</title>
        <authorList>
            <person name="Engel P."/>
        </authorList>
    </citation>
    <scope>NUCLEOTIDE SEQUENCE [LARGE SCALE GENOMIC DNA]</scope>
    <source>
        <strain evidence="1 2">PEB0149</strain>
    </source>
</reference>
<proteinExistence type="predicted"/>
<gene>
    <name evidence="1" type="ORF">PEB0149_001020</name>
</gene>
<name>A0A1R0F6W9_9HYPH</name>
<dbReference type="Proteomes" id="UP000187344">
    <property type="component" value="Unassembled WGS sequence"/>
</dbReference>
<dbReference type="AlphaFoldDB" id="A0A1R0F6W9"/>
<evidence type="ECO:0000313" key="1">
    <source>
        <dbReference type="EMBL" id="OLY42696.1"/>
    </source>
</evidence>
<evidence type="ECO:0000313" key="2">
    <source>
        <dbReference type="Proteomes" id="UP000187344"/>
    </source>
</evidence>
<accession>A0A1R0F6W9</accession>
<keyword evidence="2" id="KW-1185">Reference proteome</keyword>
<sequence>MDALSVDIYLYVMDMVGVFIENLDRLDFVERYNGVRTLLYCDLLSGEGQYYAANLYDHNRFAFMAARLKRLKGI</sequence>